<sequence length="80" mass="9184">MEMYVEPAKRPGRRKLIRKSPLMPTAITHDIDGIWLTMDAEGIYDASTYRYTLKLSSETVAMIIQTWVSKPLPDRTALRS</sequence>
<dbReference type="RefSeq" id="WP_183827320.1">
    <property type="nucleotide sequence ID" value="NZ_JACHEU010000001.1"/>
</dbReference>
<name>A0A7W9S2P5_9HYPH</name>
<comment type="caution">
    <text evidence="1">The sequence shown here is derived from an EMBL/GenBank/DDBJ whole genome shotgun (WGS) entry which is preliminary data.</text>
</comment>
<keyword evidence="2" id="KW-1185">Reference proteome</keyword>
<gene>
    <name evidence="1" type="ORF">HNR59_001203</name>
</gene>
<accession>A0A7W9S2P5</accession>
<reference evidence="1 2" key="1">
    <citation type="submission" date="2020-08" db="EMBL/GenBank/DDBJ databases">
        <title>Genomic Encyclopedia of Type Strains, Phase IV (KMG-IV): sequencing the most valuable type-strain genomes for metagenomic binning, comparative biology and taxonomic classification.</title>
        <authorList>
            <person name="Goeker M."/>
        </authorList>
    </citation>
    <scope>NUCLEOTIDE SEQUENCE [LARGE SCALE GENOMIC DNA]</scope>
    <source>
        <strain evidence="1 2">DSM 11099</strain>
    </source>
</reference>
<organism evidence="1 2">
    <name type="scientific">Aquamicrobium lusatiense</name>
    <dbReference type="NCBI Taxonomy" id="89772"/>
    <lineage>
        <taxon>Bacteria</taxon>
        <taxon>Pseudomonadati</taxon>
        <taxon>Pseudomonadota</taxon>
        <taxon>Alphaproteobacteria</taxon>
        <taxon>Hyphomicrobiales</taxon>
        <taxon>Phyllobacteriaceae</taxon>
        <taxon>Aquamicrobium</taxon>
    </lineage>
</organism>
<dbReference type="EMBL" id="JACHEU010000001">
    <property type="protein sequence ID" value="MBB6011858.1"/>
    <property type="molecule type" value="Genomic_DNA"/>
</dbReference>
<dbReference type="AlphaFoldDB" id="A0A7W9S2P5"/>
<dbReference type="Proteomes" id="UP000533306">
    <property type="component" value="Unassembled WGS sequence"/>
</dbReference>
<evidence type="ECO:0000313" key="1">
    <source>
        <dbReference type="EMBL" id="MBB6011858.1"/>
    </source>
</evidence>
<protein>
    <submittedName>
        <fullName evidence="1">Uncharacterized protein</fullName>
    </submittedName>
</protein>
<proteinExistence type="predicted"/>
<evidence type="ECO:0000313" key="2">
    <source>
        <dbReference type="Proteomes" id="UP000533306"/>
    </source>
</evidence>